<comment type="caution">
    <text evidence="4">The sequence shown here is derived from an EMBL/GenBank/DDBJ whole genome shotgun (WGS) entry which is preliminary data.</text>
</comment>
<dbReference type="InterPro" id="IPR013517">
    <property type="entry name" value="FG-GAP"/>
</dbReference>
<dbReference type="InterPro" id="IPR011519">
    <property type="entry name" value="UnbV_ASPIC"/>
</dbReference>
<evidence type="ECO:0000313" key="5">
    <source>
        <dbReference type="Proteomes" id="UP000324479"/>
    </source>
</evidence>
<sequence length="1162" mass="129008">MKTDRKSRQLLIVLGIAAVLAVAGTAYWSLRHVERPEIATPPAASEQTLSDFYTSIAALDVEENERAARVLGDAVQREDREPALWANLAVARLRLNEPEKAREALERALELAGDSQQLAVLNAQIMEYSGQIEPAIEVLRRVHTDWPENVAATYSLVSLLGQMRDDQSEGERIELLTSILEHAPGNLKALLERARIAATLDRDQQLRETLNAIANQGERWPEDIRTQLDQASNAADRADNRNAAVSLTFLENLLKPRPEYQRSLAQLGVLSVTAVGTPVRSPLRLKVPPAQIPAPDSKLAFEPTFPFRSAARPDFALAMEHSGERRSTLLSLSGDQLLVDASAALPFPGSSKSADRTSLCVADLNSDFRQDLVCVGDRGAWIYVSNDDFSFTEHRIDSDVATHPWKGVWAIDIEADGDLDLLLSDQESQLLTLRNDGAMTFTEMADVVPASKVVQLCQIDFDTDGDLDVITLDPTGQLTAWTNQRAGSFSSAVIPASQKQLATATGDLDRNGEMEVISLADDGGIWSSAWVDGDWMVTRVASSSLKSSLKGTRPGAPFLHLADMDNNGGVDVILGVARQTEVLLGSENLSWIALDASPEMILTSVVDYNDDGRLDLVGLSESATTVALNQSEANYGWHVLQPMANTNAGDKRINSFGIGGRIDVRAGSLVQSNPIASPRVHFGLGNRPQADVARVIWPNGTSQAEFGLKPFETLVANQRLKGSCPWVFAYDGAQFQFVKDFLWRSPLGLRINAQDTAGITQTEDWIRIPGNLLASVEGRYLIRITAELWETHFFDHVHLLAVDFPDDARAFVDERFIPASMPRQRVALVTAPKPLHNVLDHKLRTLDERLKSNDGEYADTFELGEFQGIAEDHWVQFDLPPEVSGDRDVVIVGHGWIYPTDSSLNVAIAQGLATRPYGLILEQQGQDGRWKLIQNDLGFPAGKGKDVLIAIPPESIKASRRYRLRTNMEVHWDSLRWSYLRDDIRPKITELDTVTSELRYRGYSRLLPVHRRRPDTPIYEIETAQPRWLDLEGFHTRHGDIGELTGAVDDRYAIVNAGDELVFEFAAIAPPPTGWRRDFVLVGDGWVKDGDFNTAFSKFVRPLPSHDSPQYRGPLRPLMQDPVHQKHQSDWKKFHTRYVTPKHFYQQLWKSQSAVSANPNAP</sequence>
<dbReference type="Pfam" id="PF07593">
    <property type="entry name" value="UnbV_ASPIC"/>
    <property type="match status" value="1"/>
</dbReference>
<feature type="domain" description="ASPIC/UnbV" evidence="3">
    <location>
        <begin position="677"/>
        <end position="720"/>
    </location>
</feature>
<dbReference type="Pfam" id="PF13517">
    <property type="entry name" value="FG-GAP_3"/>
    <property type="match status" value="2"/>
</dbReference>
<accession>A0A5M6DA38</accession>
<dbReference type="InterPro" id="IPR019734">
    <property type="entry name" value="TPR_rpt"/>
</dbReference>
<keyword evidence="1" id="KW-0732">Signal</keyword>
<evidence type="ECO:0000256" key="1">
    <source>
        <dbReference type="ARBA" id="ARBA00022729"/>
    </source>
</evidence>
<dbReference type="PANTHER" id="PTHR44103:SF1">
    <property type="entry name" value="PROPROTEIN CONVERTASE P"/>
    <property type="match status" value="1"/>
</dbReference>
<dbReference type="Proteomes" id="UP000324479">
    <property type="component" value="Unassembled WGS sequence"/>
</dbReference>
<dbReference type="AlphaFoldDB" id="A0A5M6DA38"/>
<dbReference type="PANTHER" id="PTHR44103">
    <property type="entry name" value="PROPROTEIN CONVERTASE P"/>
    <property type="match status" value="1"/>
</dbReference>
<keyword evidence="2" id="KW-0802">TPR repeat</keyword>
<dbReference type="InterPro" id="IPR011990">
    <property type="entry name" value="TPR-like_helical_dom_sf"/>
</dbReference>
<dbReference type="InterPro" id="IPR028994">
    <property type="entry name" value="Integrin_alpha_N"/>
</dbReference>
<reference evidence="4 5" key="1">
    <citation type="submission" date="2019-08" db="EMBL/GenBank/DDBJ databases">
        <authorList>
            <person name="Dhanesh K."/>
            <person name="Kumar G."/>
            <person name="Sasikala C."/>
            <person name="Venkata Ramana C."/>
        </authorList>
    </citation>
    <scope>NUCLEOTIDE SEQUENCE [LARGE SCALE GENOMIC DNA]</scope>
    <source>
        <strain evidence="4 5">JC645</strain>
    </source>
</reference>
<keyword evidence="5" id="KW-1185">Reference proteome</keyword>
<organism evidence="4 5">
    <name type="scientific">Roseiconus nitratireducens</name>
    <dbReference type="NCBI Taxonomy" id="2605748"/>
    <lineage>
        <taxon>Bacteria</taxon>
        <taxon>Pseudomonadati</taxon>
        <taxon>Planctomycetota</taxon>
        <taxon>Planctomycetia</taxon>
        <taxon>Pirellulales</taxon>
        <taxon>Pirellulaceae</taxon>
        <taxon>Roseiconus</taxon>
    </lineage>
</organism>
<evidence type="ECO:0000259" key="3">
    <source>
        <dbReference type="Pfam" id="PF07593"/>
    </source>
</evidence>
<evidence type="ECO:0000256" key="2">
    <source>
        <dbReference type="PROSITE-ProRule" id="PRU00339"/>
    </source>
</evidence>
<name>A0A5M6DA38_9BACT</name>
<proteinExistence type="predicted"/>
<dbReference type="Gene3D" id="1.25.40.10">
    <property type="entry name" value="Tetratricopeptide repeat domain"/>
    <property type="match status" value="1"/>
</dbReference>
<dbReference type="PROSITE" id="PS50005">
    <property type="entry name" value="TPR"/>
    <property type="match status" value="1"/>
</dbReference>
<dbReference type="SMART" id="SM00028">
    <property type="entry name" value="TPR"/>
    <property type="match status" value="1"/>
</dbReference>
<gene>
    <name evidence="4" type="ORF">FYK55_12785</name>
</gene>
<dbReference type="SUPFAM" id="SSF69318">
    <property type="entry name" value="Integrin alpha N-terminal domain"/>
    <property type="match status" value="1"/>
</dbReference>
<dbReference type="SUPFAM" id="SSF48452">
    <property type="entry name" value="TPR-like"/>
    <property type="match status" value="1"/>
</dbReference>
<evidence type="ECO:0000313" key="4">
    <source>
        <dbReference type="EMBL" id="KAA5543152.1"/>
    </source>
</evidence>
<feature type="repeat" description="TPR" evidence="2">
    <location>
        <begin position="82"/>
        <end position="115"/>
    </location>
</feature>
<protein>
    <recommendedName>
        <fullName evidence="3">ASPIC/UnbV domain-containing protein</fullName>
    </recommendedName>
</protein>
<dbReference type="EMBL" id="VWOX01000006">
    <property type="protein sequence ID" value="KAA5543152.1"/>
    <property type="molecule type" value="Genomic_DNA"/>
</dbReference>
<dbReference type="RefSeq" id="WP_150076817.1">
    <property type="nucleotide sequence ID" value="NZ_VWOX01000006.1"/>
</dbReference>